<dbReference type="PANTHER" id="PTHR40733:SF1">
    <property type="entry name" value="SMALL ZINC FINGER PROTEIN HVO-2753-LIKE ZINC-BINDING POCKET DOMAIN-CONTAINING PROTEIN"/>
    <property type="match status" value="1"/>
</dbReference>
<dbReference type="KEGG" id="flt:Sv326_0887"/>
<dbReference type="InterPro" id="IPR011668">
    <property type="entry name" value="HVO_2753-like_ZBP"/>
</dbReference>
<protein>
    <recommendedName>
        <fullName evidence="1">Small zinc finger protein HVO-2753-like zinc-binding pocket domain-containing protein</fullName>
    </recommendedName>
</protein>
<accession>A0A7D6BP08</accession>
<dbReference type="InterPro" id="IPR044720">
    <property type="entry name" value="HVO_2753-like"/>
</dbReference>
<dbReference type="Proteomes" id="UP000510821">
    <property type="component" value="Chromosome"/>
</dbReference>
<dbReference type="Pfam" id="PF07754">
    <property type="entry name" value="HVO_2753_ZBP"/>
    <property type="match status" value="1"/>
</dbReference>
<dbReference type="EMBL" id="CP058998">
    <property type="protein sequence ID" value="QLJ53062.1"/>
    <property type="molecule type" value="Genomic_DNA"/>
</dbReference>
<feature type="domain" description="Small zinc finger protein HVO-2753-like zinc-binding pocket" evidence="1">
    <location>
        <begin position="7"/>
        <end position="49"/>
    </location>
</feature>
<evidence type="ECO:0000313" key="3">
    <source>
        <dbReference type="Proteomes" id="UP000510821"/>
    </source>
</evidence>
<dbReference type="AlphaFoldDB" id="A0A7D6BP08"/>
<name>A0A7D6BP08_FERL1</name>
<sequence>MYILKICSSCGKQTRIYAEFPCPHCGEGIIVRCPHCRETINTYVCSKCGKQGP</sequence>
<evidence type="ECO:0000259" key="1">
    <source>
        <dbReference type="Pfam" id="PF07754"/>
    </source>
</evidence>
<dbReference type="PANTHER" id="PTHR40733">
    <property type="entry name" value="ZINC-RIBBON RNA-BINDING PROTEIN INVOLVED IN TRANSLATION-RELATED"/>
    <property type="match status" value="1"/>
</dbReference>
<evidence type="ECO:0000313" key="2">
    <source>
        <dbReference type="EMBL" id="QLJ53062.1"/>
    </source>
</evidence>
<proteinExistence type="predicted"/>
<organism evidence="2 3">
    <name type="scientific">Fermentimicrarchaeum limneticum</name>
    <dbReference type="NCBI Taxonomy" id="2795018"/>
    <lineage>
        <taxon>Archaea</taxon>
        <taxon>Candidatus Micrarchaeota</taxon>
        <taxon>Candidatus Fermentimicrarchaeales</taxon>
        <taxon>Candidatus Fermentimicrarchaeaceae</taxon>
        <taxon>Candidatus Fermentimicrarchaeum</taxon>
    </lineage>
</organism>
<gene>
    <name evidence="2" type="ORF">Sv326_0887</name>
</gene>
<reference evidence="3" key="1">
    <citation type="submission" date="2020-07" db="EMBL/GenBank/DDBJ databases">
        <title>Metabolic diversity and evolutionary history of the archaeal phylum ###Micrarchaeota### uncovered from a freshwater lake metagenome.</title>
        <authorList>
            <person name="Kadnikov V.V."/>
            <person name="Savvichev A.S."/>
            <person name="Mardanov A.V."/>
            <person name="Beletsky A.V."/>
            <person name="Chupakov A.V."/>
            <person name="Kokryatskaya N.M."/>
            <person name="Pimenov N.V."/>
            <person name="Ravin N.V."/>
        </authorList>
    </citation>
    <scope>NUCLEOTIDE SEQUENCE [LARGE SCALE GENOMIC DNA]</scope>
</reference>